<comment type="caution">
    <text evidence="2">The sequence shown here is derived from an EMBL/GenBank/DDBJ whole genome shotgun (WGS) entry which is preliminary data.</text>
</comment>
<name>A0A9P4R8E4_9PLEO</name>
<dbReference type="EMBL" id="ML996108">
    <property type="protein sequence ID" value="KAF2738604.1"/>
    <property type="molecule type" value="Genomic_DNA"/>
</dbReference>
<feature type="transmembrane region" description="Helical" evidence="1">
    <location>
        <begin position="36"/>
        <end position="56"/>
    </location>
</feature>
<keyword evidence="1" id="KW-0472">Membrane</keyword>
<dbReference type="Proteomes" id="UP000799444">
    <property type="component" value="Unassembled WGS sequence"/>
</dbReference>
<feature type="transmembrane region" description="Helical" evidence="1">
    <location>
        <begin position="112"/>
        <end position="132"/>
    </location>
</feature>
<keyword evidence="1" id="KW-1133">Transmembrane helix</keyword>
<reference evidence="2" key="1">
    <citation type="journal article" date="2020" name="Stud. Mycol.">
        <title>101 Dothideomycetes genomes: a test case for predicting lifestyles and emergence of pathogens.</title>
        <authorList>
            <person name="Haridas S."/>
            <person name="Albert R."/>
            <person name="Binder M."/>
            <person name="Bloem J."/>
            <person name="Labutti K."/>
            <person name="Salamov A."/>
            <person name="Andreopoulos B."/>
            <person name="Baker S."/>
            <person name="Barry K."/>
            <person name="Bills G."/>
            <person name="Bluhm B."/>
            <person name="Cannon C."/>
            <person name="Castanera R."/>
            <person name="Culley D."/>
            <person name="Daum C."/>
            <person name="Ezra D."/>
            <person name="Gonzalez J."/>
            <person name="Henrissat B."/>
            <person name="Kuo A."/>
            <person name="Liang C."/>
            <person name="Lipzen A."/>
            <person name="Lutzoni F."/>
            <person name="Magnuson J."/>
            <person name="Mondo S."/>
            <person name="Nolan M."/>
            <person name="Ohm R."/>
            <person name="Pangilinan J."/>
            <person name="Park H.-J."/>
            <person name="Ramirez L."/>
            <person name="Alfaro M."/>
            <person name="Sun H."/>
            <person name="Tritt A."/>
            <person name="Yoshinaga Y."/>
            <person name="Zwiers L.-H."/>
            <person name="Turgeon B."/>
            <person name="Goodwin S."/>
            <person name="Spatafora J."/>
            <person name="Crous P."/>
            <person name="Grigoriev I."/>
        </authorList>
    </citation>
    <scope>NUCLEOTIDE SEQUENCE</scope>
    <source>
        <strain evidence="2">CBS 125425</strain>
    </source>
</reference>
<organism evidence="2 3">
    <name type="scientific">Polyplosphaeria fusca</name>
    <dbReference type="NCBI Taxonomy" id="682080"/>
    <lineage>
        <taxon>Eukaryota</taxon>
        <taxon>Fungi</taxon>
        <taxon>Dikarya</taxon>
        <taxon>Ascomycota</taxon>
        <taxon>Pezizomycotina</taxon>
        <taxon>Dothideomycetes</taxon>
        <taxon>Pleosporomycetidae</taxon>
        <taxon>Pleosporales</taxon>
        <taxon>Tetraplosphaeriaceae</taxon>
        <taxon>Polyplosphaeria</taxon>
    </lineage>
</organism>
<sequence>MSELHDRFVKRGFWVDQSKGATMGQTITTDTQTGTILVALLAVLSSLAITHLWNIITFTIHQIRANGRPADGLSRQQQALLRASPQPSSVVVDQIRLWWAWRRRANSAFSRTVFLSASALIFACASIATSVFSSNVIESSNIEVLVASPFCGSFNATGEHWTPIEYGYFKYMYPFADQLTQQCYLNNDTLPALCDTVPRPSIELQQSRVPCQFSGSMCPDNAPEAVAFDSGLVDMNKAFGLNLPSKERVQFRKRSSCSVLPTDGHMTVGNASIFPSLEPFYSADDRIRALHYGTIRDWTVDDWANATFFYSESRGNASEDYTIRSIPYHASPDMQTFNIFDPLPELLHEDADLTIILIGKNSVTYTSQVNDPLFAAHRSLVYRTYGMEGMSEYSSDDLISMLGCLEQYQFCVHQSNGDPICTDLTALPGRDIPKLAPHATDLQKAVLSHLMTVTSMFDISSVRSLRASSALRNGIGDGLPNDQWINEVVGWVSTTWAEFQLAIPDYAIGAKARDPLADSYIINPETPAQKGLCGMQKMPKSGGFVNINVFGLVFIVTFASVVIAIDLFLIKIMIHVKKFRQVVAPRIDRWIQDGVLQLQRRAHDAHGRGDWMYLDGEIPVTAEGEKMAELPLESLPKGISGTWRFGPEKSVTLVSMTTESDVSVKNEDRRLDEQARA</sequence>
<evidence type="ECO:0000256" key="1">
    <source>
        <dbReference type="SAM" id="Phobius"/>
    </source>
</evidence>
<evidence type="ECO:0000313" key="3">
    <source>
        <dbReference type="Proteomes" id="UP000799444"/>
    </source>
</evidence>
<dbReference type="AlphaFoldDB" id="A0A9P4R8E4"/>
<proteinExistence type="predicted"/>
<feature type="transmembrane region" description="Helical" evidence="1">
    <location>
        <begin position="549"/>
        <end position="570"/>
    </location>
</feature>
<evidence type="ECO:0000313" key="2">
    <source>
        <dbReference type="EMBL" id="KAF2738604.1"/>
    </source>
</evidence>
<dbReference type="OrthoDB" id="3540210at2759"/>
<accession>A0A9P4R8E4</accession>
<protein>
    <submittedName>
        <fullName evidence="2">Uncharacterized protein</fullName>
    </submittedName>
</protein>
<keyword evidence="3" id="KW-1185">Reference proteome</keyword>
<keyword evidence="1" id="KW-0812">Transmembrane</keyword>
<gene>
    <name evidence="2" type="ORF">EJ04DRAFT_549815</name>
</gene>